<dbReference type="RefSeq" id="WP_377934443.1">
    <property type="nucleotide sequence ID" value="NZ_JBHUMF010000017.1"/>
</dbReference>
<dbReference type="Proteomes" id="UP001597506">
    <property type="component" value="Unassembled WGS sequence"/>
</dbReference>
<reference evidence="3" key="1">
    <citation type="journal article" date="2019" name="Int. J. Syst. Evol. Microbiol.">
        <title>The Global Catalogue of Microorganisms (GCM) 10K type strain sequencing project: providing services to taxonomists for standard genome sequencing and annotation.</title>
        <authorList>
            <consortium name="The Broad Institute Genomics Platform"/>
            <consortium name="The Broad Institute Genome Sequencing Center for Infectious Disease"/>
            <person name="Wu L."/>
            <person name="Ma J."/>
        </authorList>
    </citation>
    <scope>NUCLEOTIDE SEQUENCE [LARGE SCALE GENOMIC DNA]</scope>
    <source>
        <strain evidence="3">KCTC 3913</strain>
    </source>
</reference>
<sequence length="99" mass="11037">MNITHQTLIRKMEAEIGKAKVAEKSQEVREHVYSIKALCEVLLEESASDLGSFIPPTSPQTNINYVQTPQQPSTQTVQVSEKERLQTDDGANGDSLFDF</sequence>
<gene>
    <name evidence="2" type="ORF">ACFSUL_08315</name>
</gene>
<evidence type="ECO:0000256" key="1">
    <source>
        <dbReference type="SAM" id="MobiDB-lite"/>
    </source>
</evidence>
<evidence type="ECO:0000313" key="2">
    <source>
        <dbReference type="EMBL" id="MFD2680762.1"/>
    </source>
</evidence>
<evidence type="ECO:0000313" key="3">
    <source>
        <dbReference type="Proteomes" id="UP001597506"/>
    </source>
</evidence>
<feature type="compositionally biased region" description="Low complexity" evidence="1">
    <location>
        <begin position="69"/>
        <end position="79"/>
    </location>
</feature>
<feature type="region of interest" description="Disordered" evidence="1">
    <location>
        <begin position="69"/>
        <end position="99"/>
    </location>
</feature>
<name>A0ABW5RQN2_9BACI</name>
<proteinExistence type="predicted"/>
<accession>A0ABW5RQN2</accession>
<organism evidence="2 3">
    <name type="scientific">Bacillus seohaeanensis</name>
    <dbReference type="NCBI Taxonomy" id="284580"/>
    <lineage>
        <taxon>Bacteria</taxon>
        <taxon>Bacillati</taxon>
        <taxon>Bacillota</taxon>
        <taxon>Bacilli</taxon>
        <taxon>Bacillales</taxon>
        <taxon>Bacillaceae</taxon>
        <taxon>Bacillus</taxon>
    </lineage>
</organism>
<dbReference type="InterPro" id="IPR035218">
    <property type="entry name" value="DUF5327"/>
</dbReference>
<keyword evidence="3" id="KW-1185">Reference proteome</keyword>
<comment type="caution">
    <text evidence="2">The sequence shown here is derived from an EMBL/GenBank/DDBJ whole genome shotgun (WGS) entry which is preliminary data.</text>
</comment>
<dbReference type="Pfam" id="PF17261">
    <property type="entry name" value="DUF5327"/>
    <property type="match status" value="1"/>
</dbReference>
<protein>
    <submittedName>
        <fullName evidence="2">YwdI family protein</fullName>
    </submittedName>
</protein>
<dbReference type="EMBL" id="JBHUMF010000017">
    <property type="protein sequence ID" value="MFD2680762.1"/>
    <property type="molecule type" value="Genomic_DNA"/>
</dbReference>